<protein>
    <submittedName>
        <fullName evidence="2">Uncharacterized protein</fullName>
    </submittedName>
</protein>
<dbReference type="Proteomes" id="UP000684084">
    <property type="component" value="Unassembled WGS sequence"/>
</dbReference>
<name>A0A915ZB78_9GLOM</name>
<gene>
    <name evidence="2" type="ORF">CHRIB12_LOCUS11422</name>
</gene>
<feature type="transmembrane region" description="Helical" evidence="1">
    <location>
        <begin position="21"/>
        <end position="44"/>
    </location>
</feature>
<reference evidence="2" key="1">
    <citation type="submission" date="2020-05" db="EMBL/GenBank/DDBJ databases">
        <authorList>
            <person name="Rincon C."/>
            <person name="Sanders R I."/>
            <person name="Robbins C."/>
            <person name="Chaturvedi A."/>
        </authorList>
    </citation>
    <scope>NUCLEOTIDE SEQUENCE</scope>
    <source>
        <strain evidence="2">CHB12</strain>
    </source>
</reference>
<evidence type="ECO:0000313" key="2">
    <source>
        <dbReference type="EMBL" id="CAB5367771.1"/>
    </source>
</evidence>
<dbReference type="AlphaFoldDB" id="A0A915ZB78"/>
<dbReference type="EMBL" id="CAGKOT010000024">
    <property type="protein sequence ID" value="CAB5367771.1"/>
    <property type="molecule type" value="Genomic_DNA"/>
</dbReference>
<evidence type="ECO:0000256" key="1">
    <source>
        <dbReference type="SAM" id="Phobius"/>
    </source>
</evidence>
<keyword evidence="1" id="KW-0812">Transmembrane</keyword>
<dbReference type="OrthoDB" id="10284589at2759"/>
<proteinExistence type="predicted"/>
<keyword evidence="1" id="KW-0472">Membrane</keyword>
<dbReference type="VEuPathDB" id="FungiDB:RhiirFUN_011049"/>
<evidence type="ECO:0000313" key="3">
    <source>
        <dbReference type="Proteomes" id="UP000684084"/>
    </source>
</evidence>
<comment type="caution">
    <text evidence="2">The sequence shown here is derived from an EMBL/GenBank/DDBJ whole genome shotgun (WGS) entry which is preliminary data.</text>
</comment>
<sequence length="128" mass="15000">MLADDPQNIKRTCCLVSKRTLLAWHLLSSMDLKLSVSISIWMLLISKIRNEGPVKQDKLPLHLLLELKSNSFYKIRKCGLLNHNEGMIIIQKCLICNLTLHILIIYFYCFLIHHNNYLFQLVYKRSDA</sequence>
<feature type="transmembrane region" description="Helical" evidence="1">
    <location>
        <begin position="89"/>
        <end position="111"/>
    </location>
</feature>
<accession>A0A915ZB78</accession>
<keyword evidence="1" id="KW-1133">Transmembrane helix</keyword>
<organism evidence="2 3">
    <name type="scientific">Rhizophagus irregularis</name>
    <dbReference type="NCBI Taxonomy" id="588596"/>
    <lineage>
        <taxon>Eukaryota</taxon>
        <taxon>Fungi</taxon>
        <taxon>Fungi incertae sedis</taxon>
        <taxon>Mucoromycota</taxon>
        <taxon>Glomeromycotina</taxon>
        <taxon>Glomeromycetes</taxon>
        <taxon>Glomerales</taxon>
        <taxon>Glomeraceae</taxon>
        <taxon>Rhizophagus</taxon>
    </lineage>
</organism>